<name>A0A1S1N6M7_9GAMM</name>
<dbReference type="STRING" id="327939.BIW53_13765"/>
<gene>
    <name evidence="2" type="ORF">BIW53_13765</name>
</gene>
<evidence type="ECO:0000313" key="2">
    <source>
        <dbReference type="EMBL" id="OHU95071.1"/>
    </source>
</evidence>
<feature type="signal peptide" evidence="1">
    <location>
        <begin position="1"/>
        <end position="22"/>
    </location>
</feature>
<sequence>MKKVLILSVIAFLMVTSLHVKASLVLPPAQFINIVDDFLMDELKAYPMFADISAELPGSPIKVVAYLEQDTTSGGAAAEATSILLSASTLGILPVVSNKDLKLSYRILVNGQLLTEYSFIKNVTESDNIWLAQYDRKLDKDIVTWVKSTIPEVVSKLSNDAKVKALLDEYNFYFE</sequence>
<reference evidence="2 3" key="1">
    <citation type="submission" date="2016-10" db="EMBL/GenBank/DDBJ databases">
        <title>Pseudoalteromonas amylolytica sp. nov., isolated from the surface seawater.</title>
        <authorList>
            <person name="Wu Y.-H."/>
            <person name="Cheng H."/>
            <person name="Jin X.-B."/>
            <person name="Wang C.-S."/>
            <person name="Xu X.-W."/>
        </authorList>
    </citation>
    <scope>NUCLEOTIDE SEQUENCE [LARGE SCALE GENOMIC DNA]</scope>
    <source>
        <strain evidence="2 3">JCM 12483</strain>
    </source>
</reference>
<dbReference type="OrthoDB" id="6316059at2"/>
<evidence type="ECO:0000256" key="1">
    <source>
        <dbReference type="SAM" id="SignalP"/>
    </source>
</evidence>
<keyword evidence="3" id="KW-1185">Reference proteome</keyword>
<comment type="caution">
    <text evidence="2">The sequence shown here is derived from an EMBL/GenBank/DDBJ whole genome shotgun (WGS) entry which is preliminary data.</text>
</comment>
<dbReference type="Proteomes" id="UP000180253">
    <property type="component" value="Unassembled WGS sequence"/>
</dbReference>
<proteinExistence type="predicted"/>
<organism evidence="2 3">
    <name type="scientific">Pseudoalteromonas byunsanensis</name>
    <dbReference type="NCBI Taxonomy" id="327939"/>
    <lineage>
        <taxon>Bacteria</taxon>
        <taxon>Pseudomonadati</taxon>
        <taxon>Pseudomonadota</taxon>
        <taxon>Gammaproteobacteria</taxon>
        <taxon>Alteromonadales</taxon>
        <taxon>Pseudoalteromonadaceae</taxon>
        <taxon>Pseudoalteromonas</taxon>
    </lineage>
</organism>
<keyword evidence="1" id="KW-0732">Signal</keyword>
<dbReference type="AlphaFoldDB" id="A0A1S1N6M7"/>
<feature type="chain" id="PRO_5010345653" description="DUF302 domain-containing protein" evidence="1">
    <location>
        <begin position="23"/>
        <end position="175"/>
    </location>
</feature>
<protein>
    <recommendedName>
        <fullName evidence="4">DUF302 domain-containing protein</fullName>
    </recommendedName>
</protein>
<dbReference type="RefSeq" id="WP_070992584.1">
    <property type="nucleotide sequence ID" value="NZ_CBCSHD010000013.1"/>
</dbReference>
<accession>A0A1S1N6M7</accession>
<evidence type="ECO:0000313" key="3">
    <source>
        <dbReference type="Proteomes" id="UP000180253"/>
    </source>
</evidence>
<evidence type="ECO:0008006" key="4">
    <source>
        <dbReference type="Google" id="ProtNLM"/>
    </source>
</evidence>
<dbReference type="EMBL" id="MNAN01000032">
    <property type="protein sequence ID" value="OHU95071.1"/>
    <property type="molecule type" value="Genomic_DNA"/>
</dbReference>